<proteinExistence type="predicted"/>
<evidence type="ECO:0000313" key="2">
    <source>
        <dbReference type="Proteomes" id="UP000469421"/>
    </source>
</evidence>
<reference evidence="1 2" key="1">
    <citation type="submission" date="2019-10" db="EMBL/GenBank/DDBJ databases">
        <title>Alcanivorax sp.PA15-N-34 draft genome sequence.</title>
        <authorList>
            <person name="Liao X."/>
            <person name="Shao Z."/>
        </authorList>
    </citation>
    <scope>NUCLEOTIDE SEQUENCE [LARGE SCALE GENOMIC DNA]</scope>
    <source>
        <strain evidence="1 2">PA15-N-34</strain>
    </source>
</reference>
<dbReference type="EMBL" id="WIRE01000001">
    <property type="protein sequence ID" value="MQX53923.1"/>
    <property type="molecule type" value="Genomic_DNA"/>
</dbReference>
<protein>
    <recommendedName>
        <fullName evidence="3">Phage major capsid protein</fullName>
    </recommendedName>
</protein>
<keyword evidence="2" id="KW-1185">Reference proteome</keyword>
<accession>A0A6N7LU91</accession>
<dbReference type="AlphaFoldDB" id="A0A6N7LU91"/>
<dbReference type="Proteomes" id="UP000469421">
    <property type="component" value="Unassembled WGS sequence"/>
</dbReference>
<sequence length="357" mass="38135">MDIDDLLSPSKDTYEYGADHALMHWTRAERKAYGEAIREHFELSQRGFVDLARIMTEHKGALSHALKPFMDSENKTFSHSRPGFERLLERNANQSLTSIWGEEDGKRIAEFYLSSIRNVDLLGSLLAFGKEIPEDLSAVVAASGGIATNLAEGQTKPLVTQTLNRSGVPEVKVAGMCAVTKELAMATGAAGRRLFESELRNAVVGGSNEAILTTSTPASTVTATSDPVADLGSLLAALPNSTNYVIATTGEKCRALAMASQNGMSINGGEYIPGVHVVPVIEPDSSSPQMMGFACDRIAVANGGLTLKQASHASVELAESPTDSGELVSLWQAGLVGVMTERRFRFHAEPEAIVEVA</sequence>
<organism evidence="1 2">
    <name type="scientific">Alcanivorax sediminis</name>
    <dbReference type="NCBI Taxonomy" id="2663008"/>
    <lineage>
        <taxon>Bacteria</taxon>
        <taxon>Pseudomonadati</taxon>
        <taxon>Pseudomonadota</taxon>
        <taxon>Gammaproteobacteria</taxon>
        <taxon>Oceanospirillales</taxon>
        <taxon>Alcanivoracaceae</taxon>
        <taxon>Alcanivorax</taxon>
    </lineage>
</organism>
<comment type="caution">
    <text evidence="1">The sequence shown here is derived from an EMBL/GenBank/DDBJ whole genome shotgun (WGS) entry which is preliminary data.</text>
</comment>
<evidence type="ECO:0008006" key="3">
    <source>
        <dbReference type="Google" id="ProtNLM"/>
    </source>
</evidence>
<dbReference type="RefSeq" id="WP_153501262.1">
    <property type="nucleotide sequence ID" value="NZ_WIRE01000001.1"/>
</dbReference>
<evidence type="ECO:0000313" key="1">
    <source>
        <dbReference type="EMBL" id="MQX53923.1"/>
    </source>
</evidence>
<name>A0A6N7LU91_9GAMM</name>
<gene>
    <name evidence="1" type="ORF">GFN93_11730</name>
</gene>